<feature type="region of interest" description="Disordered" evidence="1">
    <location>
        <begin position="405"/>
        <end position="441"/>
    </location>
</feature>
<feature type="compositionally biased region" description="Polar residues" evidence="1">
    <location>
        <begin position="415"/>
        <end position="441"/>
    </location>
</feature>
<proteinExistence type="predicted"/>
<sequence length="466" mass="47682">MLSFAFSGPISLKFILAAFLPAVWALGKRDAISDSGLSSANWIWLPEPDLLTTAPLGNVAFVKTLTSPTGKTAVRASIAITADNNFTLWCNAQPIGATDGTSAGQGWQNIQALSSALNASANVFSVLASNSAVGSLADANPAGLLAAIRVFYSDGSNETVLSDNTWLVSGTIPKDFPVPLDLSSFTQAQIATKFGSGPWGTGLQFPAADTLNLTGSAWLWNSNDAATSAPAGSVGFRKTVVSPSDKTASSATVVLTADNTFQLLVNGQYIGAPFVDTNVLGSAESWQYAQRFTIALTASKNTFNVIATNFPAQNSDPNSPSSAGLVAAIRITYSDGSSSILRTDTSWLAGSTTSAASFLAAADSSLKAAVSQGQYGNGPWNQVTTVDALNALKLPAINGVVATPSGSAGSGTLKAPTSTFSDPSSQNTDTSQSPPPGTTSGACGTVDARLLPLLMLTLASLAFCLL</sequence>
<feature type="chain" id="PRO_5043317574" evidence="2">
    <location>
        <begin position="26"/>
        <end position="466"/>
    </location>
</feature>
<evidence type="ECO:0000313" key="4">
    <source>
        <dbReference type="Proteomes" id="UP001362999"/>
    </source>
</evidence>
<dbReference type="EMBL" id="JAWWNJ010000009">
    <property type="protein sequence ID" value="KAK7048890.1"/>
    <property type="molecule type" value="Genomic_DNA"/>
</dbReference>
<evidence type="ECO:0000256" key="2">
    <source>
        <dbReference type="SAM" id="SignalP"/>
    </source>
</evidence>
<keyword evidence="2" id="KW-0732">Signal</keyword>
<dbReference type="Gene3D" id="2.60.120.260">
    <property type="entry name" value="Galactose-binding domain-like"/>
    <property type="match status" value="2"/>
</dbReference>
<feature type="signal peptide" evidence="2">
    <location>
        <begin position="1"/>
        <end position="25"/>
    </location>
</feature>
<name>A0AAW0DEC2_9AGAR</name>
<reference evidence="3 4" key="1">
    <citation type="journal article" date="2024" name="J Genomics">
        <title>Draft genome sequencing and assembly of Favolaschia claudopus CIRM-BRFM 2984 isolated from oak limbs.</title>
        <authorList>
            <person name="Navarro D."/>
            <person name="Drula E."/>
            <person name="Chaduli D."/>
            <person name="Cazenave R."/>
            <person name="Ahrendt S."/>
            <person name="Wang J."/>
            <person name="Lipzen A."/>
            <person name="Daum C."/>
            <person name="Barry K."/>
            <person name="Grigoriev I.V."/>
            <person name="Favel A."/>
            <person name="Rosso M.N."/>
            <person name="Martin F."/>
        </authorList>
    </citation>
    <scope>NUCLEOTIDE SEQUENCE [LARGE SCALE GENOMIC DNA]</scope>
    <source>
        <strain evidence="3 4">CIRM-BRFM 2984</strain>
    </source>
</reference>
<dbReference type="AlphaFoldDB" id="A0AAW0DEC2"/>
<protein>
    <submittedName>
        <fullName evidence="3">Uncharacterized protein</fullName>
    </submittedName>
</protein>
<dbReference type="Proteomes" id="UP001362999">
    <property type="component" value="Unassembled WGS sequence"/>
</dbReference>
<evidence type="ECO:0000313" key="3">
    <source>
        <dbReference type="EMBL" id="KAK7048890.1"/>
    </source>
</evidence>
<comment type="caution">
    <text evidence="3">The sequence shown here is derived from an EMBL/GenBank/DDBJ whole genome shotgun (WGS) entry which is preliminary data.</text>
</comment>
<keyword evidence="4" id="KW-1185">Reference proteome</keyword>
<evidence type="ECO:0000256" key="1">
    <source>
        <dbReference type="SAM" id="MobiDB-lite"/>
    </source>
</evidence>
<accession>A0AAW0DEC2</accession>
<gene>
    <name evidence="3" type="ORF">R3P38DRAFT_2871925</name>
</gene>
<organism evidence="3 4">
    <name type="scientific">Favolaschia claudopus</name>
    <dbReference type="NCBI Taxonomy" id="2862362"/>
    <lineage>
        <taxon>Eukaryota</taxon>
        <taxon>Fungi</taxon>
        <taxon>Dikarya</taxon>
        <taxon>Basidiomycota</taxon>
        <taxon>Agaricomycotina</taxon>
        <taxon>Agaricomycetes</taxon>
        <taxon>Agaricomycetidae</taxon>
        <taxon>Agaricales</taxon>
        <taxon>Marasmiineae</taxon>
        <taxon>Mycenaceae</taxon>
        <taxon>Favolaschia</taxon>
    </lineage>
</organism>